<dbReference type="RefSeq" id="WP_079689154.1">
    <property type="nucleotide sequence ID" value="NZ_FUZU01000003.1"/>
</dbReference>
<evidence type="ECO:0000256" key="2">
    <source>
        <dbReference type="ARBA" id="ARBA00023054"/>
    </source>
</evidence>
<proteinExistence type="predicted"/>
<evidence type="ECO:0000313" key="5">
    <source>
        <dbReference type="Proteomes" id="UP000190961"/>
    </source>
</evidence>
<dbReference type="SUPFAM" id="SSF111369">
    <property type="entry name" value="HlyD-like secretion proteins"/>
    <property type="match status" value="1"/>
</dbReference>
<name>A0A1T5M757_9BACT</name>
<comment type="subcellular location">
    <subcellularLocation>
        <location evidence="1">Cell envelope</location>
    </subcellularLocation>
</comment>
<dbReference type="AlphaFoldDB" id="A0A1T5M757"/>
<dbReference type="EMBL" id="FUZU01000003">
    <property type="protein sequence ID" value="SKC84066.1"/>
    <property type="molecule type" value="Genomic_DNA"/>
</dbReference>
<feature type="coiled-coil region" evidence="3">
    <location>
        <begin position="88"/>
        <end position="157"/>
    </location>
</feature>
<dbReference type="STRING" id="688867.SAMN05660236_4650"/>
<dbReference type="OrthoDB" id="9778236at2"/>
<dbReference type="GO" id="GO:0030313">
    <property type="term" value="C:cell envelope"/>
    <property type="evidence" value="ECO:0007669"/>
    <property type="project" value="UniProtKB-SubCell"/>
</dbReference>
<gene>
    <name evidence="4" type="ORF">SAMN05660236_4650</name>
</gene>
<organism evidence="4 5">
    <name type="scientific">Ohtaekwangia koreensis</name>
    <dbReference type="NCBI Taxonomy" id="688867"/>
    <lineage>
        <taxon>Bacteria</taxon>
        <taxon>Pseudomonadati</taxon>
        <taxon>Bacteroidota</taxon>
        <taxon>Cytophagia</taxon>
        <taxon>Cytophagales</taxon>
        <taxon>Fulvivirgaceae</taxon>
        <taxon>Ohtaekwangia</taxon>
    </lineage>
</organism>
<dbReference type="InterPro" id="IPR050465">
    <property type="entry name" value="UPF0194_transport"/>
</dbReference>
<accession>A0A1T5M757</accession>
<sequence>MKKIMIIAVTAALLASCSGNENQYDASGTFEAVEVIIAAEASGTIQALNLEEGQVLQAGQAIGSIDSIQLYLRKKQLLAQIAAVLSKRPNVSSQLAALREQLKQAEREQQRITNLLKADAATQKQLDDANTQIAVIKKQIEAQQSSLNITAASLNEETLPLTVQVEQLNDQLKKCTLINPVNGTVLTKYAETNEMAVNGKPLYKIADLSVMILRAYITGDQFAQVKINQPVKALVDAAEGKYTEYTGTIEWISDKAEFTPKTIQTKEERANLVYATKIKVKNDGRLKIGMYGEVKFFDK</sequence>
<dbReference type="PANTHER" id="PTHR32347">
    <property type="entry name" value="EFFLUX SYSTEM COMPONENT YKNX-RELATED"/>
    <property type="match status" value="1"/>
</dbReference>
<dbReference type="PROSITE" id="PS51257">
    <property type="entry name" value="PROKAR_LIPOPROTEIN"/>
    <property type="match status" value="1"/>
</dbReference>
<protein>
    <submittedName>
        <fullName evidence="4">HlyD family secretion protein</fullName>
    </submittedName>
</protein>
<dbReference type="PANTHER" id="PTHR32347:SF23">
    <property type="entry name" value="BLL5650 PROTEIN"/>
    <property type="match status" value="1"/>
</dbReference>
<dbReference type="Gene3D" id="2.40.30.170">
    <property type="match status" value="1"/>
</dbReference>
<reference evidence="4 5" key="1">
    <citation type="submission" date="2017-02" db="EMBL/GenBank/DDBJ databases">
        <authorList>
            <person name="Peterson S.W."/>
        </authorList>
    </citation>
    <scope>NUCLEOTIDE SEQUENCE [LARGE SCALE GENOMIC DNA]</scope>
    <source>
        <strain evidence="4 5">DSM 25262</strain>
    </source>
</reference>
<keyword evidence="5" id="KW-1185">Reference proteome</keyword>
<evidence type="ECO:0000256" key="1">
    <source>
        <dbReference type="ARBA" id="ARBA00004196"/>
    </source>
</evidence>
<dbReference type="Proteomes" id="UP000190961">
    <property type="component" value="Unassembled WGS sequence"/>
</dbReference>
<evidence type="ECO:0000313" key="4">
    <source>
        <dbReference type="EMBL" id="SKC84066.1"/>
    </source>
</evidence>
<evidence type="ECO:0000256" key="3">
    <source>
        <dbReference type="SAM" id="Coils"/>
    </source>
</evidence>
<dbReference type="Gene3D" id="2.40.50.100">
    <property type="match status" value="1"/>
</dbReference>
<keyword evidence="2 3" id="KW-0175">Coiled coil</keyword>